<keyword evidence="2" id="KW-0227">DNA damage</keyword>
<evidence type="ECO:0000256" key="1">
    <source>
        <dbReference type="ARBA" id="ARBA00008060"/>
    </source>
</evidence>
<comment type="similarity">
    <text evidence="1">Belongs to the SWI5/SAE3 family.</text>
</comment>
<proteinExistence type="inferred from homology"/>
<dbReference type="PANTHER" id="PTHR28529:SF2">
    <property type="entry name" value="DNA REPAIR PROTEIN SWI5 HOMOLOG"/>
    <property type="match status" value="1"/>
</dbReference>
<dbReference type="Pfam" id="PF07061">
    <property type="entry name" value="Swi5"/>
    <property type="match status" value="1"/>
</dbReference>
<dbReference type="Proteomes" id="UP001610335">
    <property type="component" value="Unassembled WGS sequence"/>
</dbReference>
<dbReference type="InterPro" id="IPR010760">
    <property type="entry name" value="DNA-repair_Swi5"/>
</dbReference>
<feature type="compositionally biased region" description="Polar residues" evidence="5">
    <location>
        <begin position="28"/>
        <end position="40"/>
    </location>
</feature>
<evidence type="ECO:0000256" key="2">
    <source>
        <dbReference type="ARBA" id="ARBA00022763"/>
    </source>
</evidence>
<evidence type="ECO:0000256" key="3">
    <source>
        <dbReference type="ARBA" id="ARBA00023204"/>
    </source>
</evidence>
<evidence type="ECO:0000256" key="4">
    <source>
        <dbReference type="SAM" id="Coils"/>
    </source>
</evidence>
<evidence type="ECO:0000313" key="6">
    <source>
        <dbReference type="EMBL" id="KAL2825584.1"/>
    </source>
</evidence>
<feature type="region of interest" description="Disordered" evidence="5">
    <location>
        <begin position="28"/>
        <end position="54"/>
    </location>
</feature>
<feature type="coiled-coil region" evidence="4">
    <location>
        <begin position="55"/>
        <end position="82"/>
    </location>
</feature>
<keyword evidence="3" id="KW-0234">DNA repair</keyword>
<dbReference type="EMBL" id="JBFXLS010000035">
    <property type="protein sequence ID" value="KAL2825584.1"/>
    <property type="molecule type" value="Genomic_DNA"/>
</dbReference>
<accession>A0ABR4IE93</accession>
<reference evidence="6 7" key="1">
    <citation type="submission" date="2024-07" db="EMBL/GenBank/DDBJ databases">
        <title>Section-level genome sequencing and comparative genomics of Aspergillus sections Usti and Cavernicolus.</title>
        <authorList>
            <consortium name="Lawrence Berkeley National Laboratory"/>
            <person name="Nybo J.L."/>
            <person name="Vesth T.C."/>
            <person name="Theobald S."/>
            <person name="Frisvad J.C."/>
            <person name="Larsen T.O."/>
            <person name="Kjaerboelling I."/>
            <person name="Rothschild-Mancinelli K."/>
            <person name="Lyhne E.K."/>
            <person name="Kogle M.E."/>
            <person name="Barry K."/>
            <person name="Clum A."/>
            <person name="Na H."/>
            <person name="Ledsgaard L."/>
            <person name="Lin J."/>
            <person name="Lipzen A."/>
            <person name="Kuo A."/>
            <person name="Riley R."/>
            <person name="Mondo S."/>
            <person name="LaButti K."/>
            <person name="Haridas S."/>
            <person name="Pangalinan J."/>
            <person name="Salamov A.A."/>
            <person name="Simmons B.A."/>
            <person name="Magnuson J.K."/>
            <person name="Chen J."/>
            <person name="Drula E."/>
            <person name="Henrissat B."/>
            <person name="Wiebenga A."/>
            <person name="Lubbers R.J."/>
            <person name="Gomes A.C."/>
            <person name="Makela M.R."/>
            <person name="Stajich J."/>
            <person name="Grigoriev I.V."/>
            <person name="Mortensen U.H."/>
            <person name="De vries R.P."/>
            <person name="Baker S.E."/>
            <person name="Andersen M.R."/>
        </authorList>
    </citation>
    <scope>NUCLEOTIDE SEQUENCE [LARGE SCALE GENOMIC DNA]</scope>
    <source>
        <strain evidence="6 7">CBS 600.67</strain>
    </source>
</reference>
<evidence type="ECO:0000256" key="5">
    <source>
        <dbReference type="SAM" id="MobiDB-lite"/>
    </source>
</evidence>
<comment type="caution">
    <text evidence="6">The sequence shown here is derived from an EMBL/GenBank/DDBJ whole genome shotgun (WGS) entry which is preliminary data.</text>
</comment>
<gene>
    <name evidence="6" type="ORF">BDW59DRAFT_70915</name>
</gene>
<protein>
    <recommendedName>
        <fullName evidence="8">Swi5-domain-containing protein</fullName>
    </recommendedName>
</protein>
<sequence length="136" mass="15107">MYNFNFPTTRTVPSPTDHFTTITMASNLNTISPSPKTNQETPPPTPSSSQRDKKLATLRTSITDLESQAAEIESQVAEIRAKLKDDPSDTVKRHIRLLHEYNEIKDVGQGLMGLIADARGVRQVDVQKEFGVGVRD</sequence>
<name>A0ABR4IE93_9EURO</name>
<dbReference type="PANTHER" id="PTHR28529">
    <property type="entry name" value="DNA REPAIR PROTEIN SWI5 HOMOLOG"/>
    <property type="match status" value="1"/>
</dbReference>
<keyword evidence="4" id="KW-0175">Coiled coil</keyword>
<organism evidence="6 7">
    <name type="scientific">Aspergillus cavernicola</name>
    <dbReference type="NCBI Taxonomy" id="176166"/>
    <lineage>
        <taxon>Eukaryota</taxon>
        <taxon>Fungi</taxon>
        <taxon>Dikarya</taxon>
        <taxon>Ascomycota</taxon>
        <taxon>Pezizomycotina</taxon>
        <taxon>Eurotiomycetes</taxon>
        <taxon>Eurotiomycetidae</taxon>
        <taxon>Eurotiales</taxon>
        <taxon>Aspergillaceae</taxon>
        <taxon>Aspergillus</taxon>
        <taxon>Aspergillus subgen. Nidulantes</taxon>
    </lineage>
</organism>
<keyword evidence="7" id="KW-1185">Reference proteome</keyword>
<dbReference type="Gene3D" id="1.20.5.170">
    <property type="match status" value="1"/>
</dbReference>
<evidence type="ECO:0008006" key="8">
    <source>
        <dbReference type="Google" id="ProtNLM"/>
    </source>
</evidence>
<evidence type="ECO:0000313" key="7">
    <source>
        <dbReference type="Proteomes" id="UP001610335"/>
    </source>
</evidence>